<organism evidence="2 3">
    <name type="scientific">Stenotrophomonas lacuserhaii</name>
    <dbReference type="NCBI Taxonomy" id="2760084"/>
    <lineage>
        <taxon>Bacteria</taxon>
        <taxon>Pseudomonadati</taxon>
        <taxon>Pseudomonadota</taxon>
        <taxon>Gammaproteobacteria</taxon>
        <taxon>Lysobacterales</taxon>
        <taxon>Lysobacteraceae</taxon>
        <taxon>Stenotrophomonas</taxon>
    </lineage>
</organism>
<protein>
    <recommendedName>
        <fullName evidence="4">Sel1 repeat family protein</fullName>
    </recommendedName>
</protein>
<accession>A0A8X8K441</accession>
<keyword evidence="1" id="KW-0732">Signal</keyword>
<feature type="chain" id="PRO_5036466230" description="Sel1 repeat family protein" evidence="1">
    <location>
        <begin position="26"/>
        <end position="240"/>
    </location>
</feature>
<evidence type="ECO:0000256" key="1">
    <source>
        <dbReference type="SAM" id="SignalP"/>
    </source>
</evidence>
<reference evidence="2 3" key="1">
    <citation type="submission" date="2020-08" db="EMBL/GenBank/DDBJ databases">
        <title>A Genomic Blueprint of the Chicken Gut Microbiome.</title>
        <authorList>
            <person name="Gilroy R."/>
            <person name="Ravi A."/>
            <person name="Getino M."/>
            <person name="Pursley I."/>
            <person name="Horton D.L."/>
            <person name="Alikhan N.-F."/>
            <person name="Baker D."/>
            <person name="Gharbi K."/>
            <person name="Hall N."/>
            <person name="Watson M."/>
            <person name="Adriaenssens E.M."/>
            <person name="Foster-Nyarko E."/>
            <person name="Jarju S."/>
            <person name="Secka A."/>
            <person name="Antonio M."/>
            <person name="Oren A."/>
            <person name="Chaudhuri R."/>
            <person name="La Ragione R.M."/>
            <person name="Hildebrand F."/>
            <person name="Pallen M.J."/>
        </authorList>
    </citation>
    <scope>NUCLEOTIDE SEQUENCE [LARGE SCALE GENOMIC DNA]</scope>
    <source>
        <strain evidence="2 3">Sa5BUN4</strain>
    </source>
</reference>
<comment type="caution">
    <text evidence="2">The sequence shown here is derived from an EMBL/GenBank/DDBJ whole genome shotgun (WGS) entry which is preliminary data.</text>
</comment>
<dbReference type="EMBL" id="JACSQS010000002">
    <property type="protein sequence ID" value="MBD7953306.1"/>
    <property type="molecule type" value="Genomic_DNA"/>
</dbReference>
<sequence>MDLNRFACRAVLAAALLSPLHPAQAQLAAENVPLSLQEHAVVSSPAFLKAHPDLRYRQLGLAAVERDKLEDARRYFRFGAQHADKLSQALMAELLWNGKGGPVDRALGYAWMDLAAERGTEWLVVRREQYWAALDEAERKRAVSEGQKLYAEYGDPVAKPRQEREMRRNMGEMTGSRTGALGSTVMQVRFNGQMVRVVPEIYYAPRLWQPEAYWKWQSQQLDAGNTSSVDVGSPHPLRGD</sequence>
<evidence type="ECO:0000313" key="2">
    <source>
        <dbReference type="EMBL" id="MBD7953306.1"/>
    </source>
</evidence>
<dbReference type="Proteomes" id="UP000636938">
    <property type="component" value="Unassembled WGS sequence"/>
</dbReference>
<evidence type="ECO:0008006" key="4">
    <source>
        <dbReference type="Google" id="ProtNLM"/>
    </source>
</evidence>
<dbReference type="SUPFAM" id="SSF81901">
    <property type="entry name" value="HCP-like"/>
    <property type="match status" value="1"/>
</dbReference>
<keyword evidence="3" id="KW-1185">Reference proteome</keyword>
<evidence type="ECO:0000313" key="3">
    <source>
        <dbReference type="Proteomes" id="UP000636938"/>
    </source>
</evidence>
<dbReference type="AlphaFoldDB" id="A0A8X8K441"/>
<dbReference type="Gene3D" id="1.25.40.10">
    <property type="entry name" value="Tetratricopeptide repeat domain"/>
    <property type="match status" value="1"/>
</dbReference>
<name>A0A8X8K441_9GAMM</name>
<feature type="signal peptide" evidence="1">
    <location>
        <begin position="1"/>
        <end position="25"/>
    </location>
</feature>
<dbReference type="InterPro" id="IPR011990">
    <property type="entry name" value="TPR-like_helical_dom_sf"/>
</dbReference>
<dbReference type="RefSeq" id="WP_191769124.1">
    <property type="nucleotide sequence ID" value="NZ_JACSQS010000002.1"/>
</dbReference>
<gene>
    <name evidence="2" type="ORF">H9654_03710</name>
</gene>
<proteinExistence type="predicted"/>